<keyword evidence="2" id="KW-1185">Reference proteome</keyword>
<gene>
    <name evidence="1" type="ORF">TorRG33x02_222160</name>
</gene>
<protein>
    <recommendedName>
        <fullName evidence="3">PLATZ transcription factor family protein</fullName>
    </recommendedName>
</protein>
<dbReference type="AlphaFoldDB" id="A0A2P5E8X6"/>
<name>A0A2P5E8X6_TREOI</name>
<reference evidence="2" key="1">
    <citation type="submission" date="2016-06" db="EMBL/GenBank/DDBJ databases">
        <title>Parallel loss of symbiosis genes in relatives of nitrogen-fixing non-legume Parasponia.</title>
        <authorList>
            <person name="Van Velzen R."/>
            <person name="Holmer R."/>
            <person name="Bu F."/>
            <person name="Rutten L."/>
            <person name="Van Zeijl A."/>
            <person name="Liu W."/>
            <person name="Santuari L."/>
            <person name="Cao Q."/>
            <person name="Sharma T."/>
            <person name="Shen D."/>
            <person name="Roswanjaya Y."/>
            <person name="Wardhani T."/>
            <person name="Kalhor M.S."/>
            <person name="Jansen J."/>
            <person name="Van den Hoogen J."/>
            <person name="Gungor B."/>
            <person name="Hartog M."/>
            <person name="Hontelez J."/>
            <person name="Verver J."/>
            <person name="Yang W.-C."/>
            <person name="Schijlen E."/>
            <person name="Repin R."/>
            <person name="Schilthuizen M."/>
            <person name="Schranz E."/>
            <person name="Heidstra R."/>
            <person name="Miyata K."/>
            <person name="Fedorova E."/>
            <person name="Kohlen W."/>
            <person name="Bisseling T."/>
            <person name="Smit S."/>
            <person name="Geurts R."/>
        </authorList>
    </citation>
    <scope>NUCLEOTIDE SEQUENCE [LARGE SCALE GENOMIC DNA]</scope>
    <source>
        <strain evidence="2">cv. RG33-2</strain>
    </source>
</reference>
<dbReference type="Proteomes" id="UP000237000">
    <property type="component" value="Unassembled WGS sequence"/>
</dbReference>
<dbReference type="PANTHER" id="PTHR31065">
    <property type="entry name" value="PLATZ TRANSCRIPTION FACTOR FAMILY PROTEIN"/>
    <property type="match status" value="1"/>
</dbReference>
<accession>A0A2P5E8X6</accession>
<evidence type="ECO:0000313" key="1">
    <source>
        <dbReference type="EMBL" id="PON81998.1"/>
    </source>
</evidence>
<proteinExistence type="predicted"/>
<evidence type="ECO:0000313" key="2">
    <source>
        <dbReference type="Proteomes" id="UP000237000"/>
    </source>
</evidence>
<evidence type="ECO:0008006" key="3">
    <source>
        <dbReference type="Google" id="ProtNLM"/>
    </source>
</evidence>
<dbReference type="OrthoDB" id="1705840at2759"/>
<dbReference type="InParanoid" id="A0A2P5E8X6"/>
<dbReference type="STRING" id="63057.A0A2P5E8X6"/>
<organism evidence="1 2">
    <name type="scientific">Trema orientale</name>
    <name type="common">Charcoal tree</name>
    <name type="synonym">Celtis orientalis</name>
    <dbReference type="NCBI Taxonomy" id="63057"/>
    <lineage>
        <taxon>Eukaryota</taxon>
        <taxon>Viridiplantae</taxon>
        <taxon>Streptophyta</taxon>
        <taxon>Embryophyta</taxon>
        <taxon>Tracheophyta</taxon>
        <taxon>Spermatophyta</taxon>
        <taxon>Magnoliopsida</taxon>
        <taxon>eudicotyledons</taxon>
        <taxon>Gunneridae</taxon>
        <taxon>Pentapetalae</taxon>
        <taxon>rosids</taxon>
        <taxon>fabids</taxon>
        <taxon>Rosales</taxon>
        <taxon>Cannabaceae</taxon>
        <taxon>Trema</taxon>
    </lineage>
</organism>
<comment type="caution">
    <text evidence="1">The sequence shown here is derived from an EMBL/GenBank/DDBJ whole genome shotgun (WGS) entry which is preliminary data.</text>
</comment>
<dbReference type="EMBL" id="JXTC01000204">
    <property type="protein sequence ID" value="PON81998.1"/>
    <property type="molecule type" value="Genomic_DNA"/>
</dbReference>
<dbReference type="PANTHER" id="PTHR31065:SF48">
    <property type="entry name" value="PLATZ TRANSCRIPTION FACTOR FAMILY PROTEIN"/>
    <property type="match status" value="1"/>
</dbReference>
<sequence length="86" mass="10110">MIRWPAWLRPVLQTRFFVQCKVHVDSHKSECNIYCLERNYMNGTLCSLCLTFHRDHYTIQNGDQSSVEKSIKLPSARTVTNLLPRI</sequence>